<dbReference type="EMBL" id="HQ128580">
    <property type="protein sequence ID" value="ADN44266.1"/>
    <property type="molecule type" value="Genomic_DNA"/>
</dbReference>
<evidence type="ECO:0000313" key="1">
    <source>
        <dbReference type="EMBL" id="ADN44266.1"/>
    </source>
</evidence>
<dbReference type="RefSeq" id="WP_013356266.1">
    <property type="nucleotide sequence ID" value="NC_014557.1"/>
</dbReference>
<proteinExistence type="predicted"/>
<reference evidence="1" key="1">
    <citation type="submission" date="2010-08" db="EMBL/GenBank/DDBJ databases">
        <authorList>
            <person name="Zhang W.-J."/>
            <person name="Wu C.-M."/>
            <person name="Wang Y."/>
            <person name="Shen Z.-Q."/>
            <person name="Dai L."/>
            <person name="Han J."/>
            <person name="Foley S.L."/>
            <person name="Zhang Q.-J."/>
            <person name="Shen J.-Z."/>
        </authorList>
    </citation>
    <scope>NUCLEOTIDE SEQUENCE</scope>
    <source>
        <strain evidence="1">BS-02</strain>
        <plasmid evidence="1">pBS-02</plasmid>
    </source>
</reference>
<geneLocation type="plasmid" evidence="1">
    <name>pBS-02</name>
</geneLocation>
<keyword evidence="1" id="KW-0614">Plasmid</keyword>
<organism evidence="1">
    <name type="scientific">Bacillus sp. BS-02</name>
    <dbReference type="NCBI Taxonomy" id="887059"/>
    <lineage>
        <taxon>Bacteria</taxon>
        <taxon>Bacillati</taxon>
        <taxon>Bacillota</taxon>
        <taxon>Bacilli</taxon>
        <taxon>Bacillales</taxon>
        <taxon>Bacillaceae</taxon>
        <taxon>Bacillus</taxon>
    </lineage>
</organism>
<sequence length="457" mass="54946">MSNNIKNKKKNYKEVEDLLGFHYKEIEGEEFYTYIFPNNQDEGEMSGDYSKPNAIYLYKDPKDEGTERKLRRRIMLNDTWEEDYREFVENNPMTLCSGLAYRGRINRLEYSQQMNALVFDLDAVGKNELMNLFSRIGKKSGLRTLPQPTFIVMSGTGLHIYYVFEKPIALYPNIKLQMKQLKYDLTFKMWEYKATSQEKQIQYQSINQGFRMVGSRNDKYDLPVKAFKTGDRVTLDYINSYADEEKNRVDIKKRFRPTQYSLEEAEEKFPEWYERVIVKGDKRAKRWDIKRDLYDWWLRQSYKVKGGHRYFYLMCMAIYGVKCNIPKNEVREDMYKIFDELKEIEHSNPLEEDDIKSALETYDRQYYNFTIDDIVKLTDIPIEKNKRNYQKQSDHLEEARMIRDLRMKREGRTWTDNNGRPSKENLVKEYLEENPDHSPTEIAKNLKISRTTVYKYI</sequence>
<reference evidence="1" key="2">
    <citation type="journal article" date="2011" name="J. Antimicrob. Chemother.">
        <title>The new genetic environment of cfr on plasmid pBS-02 in a Bacillus strain.</title>
        <authorList>
            <person name="Zhang W.J."/>
            <person name="Wu C.M."/>
            <person name="Wang Y."/>
            <person name="Shen Z.Q."/>
            <person name="Dai L."/>
            <person name="Han J."/>
            <person name="Foley S.L."/>
            <person name="Shen J.Z."/>
            <person name="Zhang Q."/>
        </authorList>
    </citation>
    <scope>NUCLEOTIDE SEQUENCE</scope>
    <source>
        <strain evidence="1">BS-02</strain>
        <plasmid evidence="1">pBS-02</plasmid>
    </source>
</reference>
<protein>
    <submittedName>
        <fullName evidence="1">Putative replication protein</fullName>
    </submittedName>
</protein>
<dbReference type="AlphaFoldDB" id="E2JA16"/>
<name>E2JA16_9BACI</name>
<accession>E2JA16</accession>